<feature type="transmembrane region" description="Helical" evidence="7">
    <location>
        <begin position="106"/>
        <end position="127"/>
    </location>
</feature>
<comment type="subcellular location">
    <subcellularLocation>
        <location evidence="1">Membrane</location>
        <topology evidence="1">Multi-pass membrane protein</topology>
    </subcellularLocation>
</comment>
<dbReference type="GO" id="GO:1901858">
    <property type="term" value="P:regulation of mitochondrial DNA metabolic process"/>
    <property type="evidence" value="ECO:0007669"/>
    <property type="project" value="TreeGrafter"/>
</dbReference>
<dbReference type="InterPro" id="IPR007248">
    <property type="entry name" value="Mpv17_PMP22"/>
</dbReference>
<evidence type="ECO:0000256" key="1">
    <source>
        <dbReference type="ARBA" id="ARBA00004141"/>
    </source>
</evidence>
<keyword evidence="5 7" id="KW-0472">Membrane</keyword>
<reference evidence="8" key="1">
    <citation type="submission" date="2022-01" db="EMBL/GenBank/DDBJ databases">
        <authorList>
            <person name="King R."/>
        </authorList>
    </citation>
    <scope>NUCLEOTIDE SEQUENCE</scope>
</reference>
<feature type="transmembrane region" description="Helical" evidence="7">
    <location>
        <begin position="67"/>
        <end position="86"/>
    </location>
</feature>
<evidence type="ECO:0000313" key="9">
    <source>
        <dbReference type="Proteomes" id="UP001153636"/>
    </source>
</evidence>
<dbReference type="GO" id="GO:0015267">
    <property type="term" value="F:channel activity"/>
    <property type="evidence" value="ECO:0007669"/>
    <property type="project" value="TreeGrafter"/>
</dbReference>
<feature type="transmembrane region" description="Helical" evidence="7">
    <location>
        <begin position="169"/>
        <end position="187"/>
    </location>
</feature>
<dbReference type="OrthoDB" id="430207at2759"/>
<evidence type="ECO:0000313" key="8">
    <source>
        <dbReference type="EMBL" id="CAH1101003.1"/>
    </source>
</evidence>
<dbReference type="EMBL" id="OV651823">
    <property type="protein sequence ID" value="CAH1101003.1"/>
    <property type="molecule type" value="Genomic_DNA"/>
</dbReference>
<organism evidence="8 9">
    <name type="scientific">Psylliodes chrysocephalus</name>
    <dbReference type="NCBI Taxonomy" id="3402493"/>
    <lineage>
        <taxon>Eukaryota</taxon>
        <taxon>Metazoa</taxon>
        <taxon>Ecdysozoa</taxon>
        <taxon>Arthropoda</taxon>
        <taxon>Hexapoda</taxon>
        <taxon>Insecta</taxon>
        <taxon>Pterygota</taxon>
        <taxon>Neoptera</taxon>
        <taxon>Endopterygota</taxon>
        <taxon>Coleoptera</taxon>
        <taxon>Polyphaga</taxon>
        <taxon>Cucujiformia</taxon>
        <taxon>Chrysomeloidea</taxon>
        <taxon>Chrysomelidae</taxon>
        <taxon>Galerucinae</taxon>
        <taxon>Alticini</taxon>
        <taxon>Psylliodes</taxon>
    </lineage>
</organism>
<dbReference type="Pfam" id="PF04117">
    <property type="entry name" value="Mpv17_PMP22"/>
    <property type="match status" value="1"/>
</dbReference>
<proteinExistence type="inferred from homology"/>
<dbReference type="Proteomes" id="UP001153636">
    <property type="component" value="Chromosome 11"/>
</dbReference>
<sequence>MNSAKSKLFSKILRGFRHPIRSYKNTLEKHPMIVQSIQTGCLYGTSDLIAQVFCEYKSFEEINLKRTVVFVTTGTFFTGPIVSLWYRFLAKKIGTTSTSVIIKKVLIDQFLFAPCFHMFLITTINTLHGHGTTIIKEQIRLKYVDILTTSLKLWPAIQLINFTFVPTNYQVLFGQIVALFWNVYISWKTQQGIQIQVAM</sequence>
<evidence type="ECO:0000256" key="4">
    <source>
        <dbReference type="ARBA" id="ARBA00022989"/>
    </source>
</evidence>
<dbReference type="PANTHER" id="PTHR11266:SF17">
    <property type="entry name" value="PROTEIN MPV17"/>
    <property type="match status" value="1"/>
</dbReference>
<evidence type="ECO:0000256" key="5">
    <source>
        <dbReference type="ARBA" id="ARBA00023136"/>
    </source>
</evidence>
<comment type="similarity">
    <text evidence="2 7">Belongs to the peroxisomal membrane protein PXMP2/4 family.</text>
</comment>
<dbReference type="GO" id="GO:0016020">
    <property type="term" value="C:membrane"/>
    <property type="evidence" value="ECO:0007669"/>
    <property type="project" value="UniProtKB-SubCell"/>
</dbReference>
<evidence type="ECO:0000256" key="2">
    <source>
        <dbReference type="ARBA" id="ARBA00006824"/>
    </source>
</evidence>
<keyword evidence="3 7" id="KW-0812">Transmembrane</keyword>
<accession>A0A9P0CHZ2</accession>
<keyword evidence="9" id="KW-1185">Reference proteome</keyword>
<protein>
    <recommendedName>
        <fullName evidence="6">Mitochondrial inner membrane protein Mpv17</fullName>
    </recommendedName>
</protein>
<evidence type="ECO:0000256" key="3">
    <source>
        <dbReference type="ARBA" id="ARBA00022692"/>
    </source>
</evidence>
<gene>
    <name evidence="8" type="ORF">PSYICH_LOCUS2604</name>
</gene>
<name>A0A9P0CHZ2_9CUCU</name>
<dbReference type="AlphaFoldDB" id="A0A9P0CHZ2"/>
<dbReference type="PANTHER" id="PTHR11266">
    <property type="entry name" value="PEROXISOMAL MEMBRANE PROTEIN 2, PXMP2 MPV17"/>
    <property type="match status" value="1"/>
</dbReference>
<evidence type="ECO:0000256" key="7">
    <source>
        <dbReference type="RuleBase" id="RU363053"/>
    </source>
</evidence>
<evidence type="ECO:0000256" key="6">
    <source>
        <dbReference type="ARBA" id="ARBA00049743"/>
    </source>
</evidence>
<dbReference type="GO" id="GO:0005739">
    <property type="term" value="C:mitochondrion"/>
    <property type="evidence" value="ECO:0007669"/>
    <property type="project" value="TreeGrafter"/>
</dbReference>
<keyword evidence="4 7" id="KW-1133">Transmembrane helix</keyword>